<feature type="transmembrane region" description="Helical" evidence="10">
    <location>
        <begin position="35"/>
        <end position="54"/>
    </location>
</feature>
<evidence type="ECO:0000256" key="8">
    <source>
        <dbReference type="ARBA" id="ARBA00035585"/>
    </source>
</evidence>
<feature type="binding site" evidence="10">
    <location>
        <position position="79"/>
    </location>
    <ligand>
        <name>Na(+)</name>
        <dbReference type="ChEBI" id="CHEBI:29101"/>
        <note>structural</note>
    </ligand>
</feature>
<dbReference type="HAMAP" id="MF_00454">
    <property type="entry name" value="FluC"/>
    <property type="match status" value="1"/>
</dbReference>
<name>A0ABX5VLC4_9MICO</name>
<evidence type="ECO:0000256" key="2">
    <source>
        <dbReference type="ARBA" id="ARBA00022475"/>
    </source>
</evidence>
<comment type="activity regulation">
    <text evidence="10">Na(+) is not transported, but it plays an essential structural role and its presence is essential for fluoride channel function.</text>
</comment>
<dbReference type="EMBL" id="CP040899">
    <property type="protein sequence ID" value="QDB79279.1"/>
    <property type="molecule type" value="Genomic_DNA"/>
</dbReference>
<keyword evidence="2 10" id="KW-1003">Cell membrane</keyword>
<dbReference type="Pfam" id="PF02537">
    <property type="entry name" value="CRCB"/>
    <property type="match status" value="1"/>
</dbReference>
<evidence type="ECO:0000256" key="10">
    <source>
        <dbReference type="HAMAP-Rule" id="MF_00454"/>
    </source>
</evidence>
<evidence type="ECO:0000256" key="3">
    <source>
        <dbReference type="ARBA" id="ARBA00022692"/>
    </source>
</evidence>
<keyword evidence="6 10" id="KW-0407">Ion channel</keyword>
<protein>
    <recommendedName>
        <fullName evidence="10">Fluoride-specific ion channel FluC</fullName>
    </recommendedName>
</protein>
<evidence type="ECO:0000256" key="4">
    <source>
        <dbReference type="ARBA" id="ARBA00022989"/>
    </source>
</evidence>
<evidence type="ECO:0000256" key="5">
    <source>
        <dbReference type="ARBA" id="ARBA00023136"/>
    </source>
</evidence>
<evidence type="ECO:0000313" key="12">
    <source>
        <dbReference type="Proteomes" id="UP000313948"/>
    </source>
</evidence>
<evidence type="ECO:0000256" key="6">
    <source>
        <dbReference type="ARBA" id="ARBA00023303"/>
    </source>
</evidence>
<keyword evidence="4 10" id="KW-1133">Transmembrane helix</keyword>
<keyword evidence="3 10" id="KW-0812">Transmembrane</keyword>
<feature type="transmembrane region" description="Helical" evidence="10">
    <location>
        <begin position="6"/>
        <end position="23"/>
    </location>
</feature>
<proteinExistence type="inferred from homology"/>
<keyword evidence="10" id="KW-0479">Metal-binding</keyword>
<sequence length="125" mass="13065">MSGSVFLLVMLGGGIGAALRFIIDGLIMRRVTSGYSWGTFVINSTGSFLLGLLTGLADSSVLSSDWLAVLGGGVMGGYTTFSTAMVDTVHMIQHRTYGRALFNAFGMIVVTVLLALLGLVLGRSV</sequence>
<dbReference type="PANTHER" id="PTHR28259:SF1">
    <property type="entry name" value="FLUORIDE EXPORT PROTEIN 1-RELATED"/>
    <property type="match status" value="1"/>
</dbReference>
<evidence type="ECO:0000256" key="7">
    <source>
        <dbReference type="ARBA" id="ARBA00035120"/>
    </source>
</evidence>
<dbReference type="Proteomes" id="UP000313948">
    <property type="component" value="Chromosome"/>
</dbReference>
<feature type="transmembrane region" description="Helical" evidence="10">
    <location>
        <begin position="66"/>
        <end position="89"/>
    </location>
</feature>
<keyword evidence="10" id="KW-0813">Transport</keyword>
<comment type="function">
    <text evidence="9 10">Fluoride-specific ion channel. Important for reducing fluoride concentration in the cell, thus reducing its toxicity.</text>
</comment>
<keyword evidence="10" id="KW-0915">Sodium</keyword>
<comment type="similarity">
    <text evidence="7 10">Belongs to the fluoride channel Fluc/FEX (TC 1.A.43) family.</text>
</comment>
<dbReference type="InterPro" id="IPR003691">
    <property type="entry name" value="FluC"/>
</dbReference>
<comment type="catalytic activity">
    <reaction evidence="8">
        <text>fluoride(in) = fluoride(out)</text>
        <dbReference type="Rhea" id="RHEA:76159"/>
        <dbReference type="ChEBI" id="CHEBI:17051"/>
    </reaction>
    <physiologicalReaction direction="left-to-right" evidence="8">
        <dbReference type="Rhea" id="RHEA:76160"/>
    </physiologicalReaction>
</comment>
<accession>A0ABX5VLC4</accession>
<evidence type="ECO:0000313" key="11">
    <source>
        <dbReference type="EMBL" id="QDB79279.1"/>
    </source>
</evidence>
<feature type="binding site" evidence="10">
    <location>
        <position position="76"/>
    </location>
    <ligand>
        <name>Na(+)</name>
        <dbReference type="ChEBI" id="CHEBI:29101"/>
        <note>structural</note>
    </ligand>
</feature>
<keyword evidence="5 10" id="KW-0472">Membrane</keyword>
<keyword evidence="10" id="KW-0406">Ion transport</keyword>
<evidence type="ECO:0000256" key="1">
    <source>
        <dbReference type="ARBA" id="ARBA00004651"/>
    </source>
</evidence>
<dbReference type="RefSeq" id="WP_139071051.1">
    <property type="nucleotide sequence ID" value="NZ_CP040899.1"/>
</dbReference>
<evidence type="ECO:0000256" key="9">
    <source>
        <dbReference type="ARBA" id="ARBA00049940"/>
    </source>
</evidence>
<organism evidence="11 12">
    <name type="scientific">Georgenia wutianyii</name>
    <dbReference type="NCBI Taxonomy" id="2585135"/>
    <lineage>
        <taxon>Bacteria</taxon>
        <taxon>Bacillati</taxon>
        <taxon>Actinomycetota</taxon>
        <taxon>Actinomycetes</taxon>
        <taxon>Micrococcales</taxon>
        <taxon>Bogoriellaceae</taxon>
        <taxon>Georgenia</taxon>
    </lineage>
</organism>
<keyword evidence="12" id="KW-1185">Reference proteome</keyword>
<dbReference type="PANTHER" id="PTHR28259">
    <property type="entry name" value="FLUORIDE EXPORT PROTEIN 1-RELATED"/>
    <property type="match status" value="1"/>
</dbReference>
<gene>
    <name evidence="10" type="primary">fluC</name>
    <name evidence="10" type="synonym">crcB</name>
    <name evidence="11" type="ORF">FE251_07790</name>
</gene>
<comment type="subcellular location">
    <subcellularLocation>
        <location evidence="1 10">Cell membrane</location>
        <topology evidence="1 10">Multi-pass membrane protein</topology>
    </subcellularLocation>
</comment>
<reference evidence="11 12" key="1">
    <citation type="submission" date="2019-05" db="EMBL/GenBank/DDBJ databases">
        <title>Georgenia *** sp. nov., and Georgenia *** sp. nov., isolated from the intestinal contents of plateau pika (Ochotona curzoniae) in the Qinghai-Tibet plateau of China.</title>
        <authorList>
            <person name="Tian Z."/>
        </authorList>
    </citation>
    <scope>NUCLEOTIDE SEQUENCE [LARGE SCALE GENOMIC DNA]</scope>
    <source>
        <strain evidence="11 12">Z294</strain>
    </source>
</reference>
<feature type="transmembrane region" description="Helical" evidence="10">
    <location>
        <begin position="101"/>
        <end position="122"/>
    </location>
</feature>